<protein>
    <submittedName>
        <fullName evidence="2">Glycosyl transferase group 1</fullName>
    </submittedName>
</protein>
<evidence type="ECO:0000313" key="2">
    <source>
        <dbReference type="EMBL" id="KRM34946.1"/>
    </source>
</evidence>
<dbReference type="CDD" id="cd03801">
    <property type="entry name" value="GT4_PimA-like"/>
    <property type="match status" value="1"/>
</dbReference>
<reference evidence="2 3" key="1">
    <citation type="journal article" date="2015" name="Genome Announc.">
        <title>Expanding the biotechnology potential of lactobacilli through comparative genomics of 213 strains and associated genera.</title>
        <authorList>
            <person name="Sun Z."/>
            <person name="Harris H.M."/>
            <person name="McCann A."/>
            <person name="Guo C."/>
            <person name="Argimon S."/>
            <person name="Zhang W."/>
            <person name="Yang X."/>
            <person name="Jeffery I.B."/>
            <person name="Cooney J.C."/>
            <person name="Kagawa T.F."/>
            <person name="Liu W."/>
            <person name="Song Y."/>
            <person name="Salvetti E."/>
            <person name="Wrobel A."/>
            <person name="Rasinkangas P."/>
            <person name="Parkhill J."/>
            <person name="Rea M.C."/>
            <person name="O'Sullivan O."/>
            <person name="Ritari J."/>
            <person name="Douillard F.P."/>
            <person name="Paul Ross R."/>
            <person name="Yang R."/>
            <person name="Briner A.E."/>
            <person name="Felis G.E."/>
            <person name="de Vos W.M."/>
            <person name="Barrangou R."/>
            <person name="Klaenhammer T.R."/>
            <person name="Caufield P.W."/>
            <person name="Cui Y."/>
            <person name="Zhang H."/>
            <person name="O'Toole P.W."/>
        </authorList>
    </citation>
    <scope>NUCLEOTIDE SEQUENCE [LARGE SCALE GENOMIC DNA]</scope>
    <source>
        <strain evidence="2 3">DSM 8475</strain>
    </source>
</reference>
<feature type="domain" description="Glycosyl transferase family 1" evidence="1">
    <location>
        <begin position="193"/>
        <end position="345"/>
    </location>
</feature>
<evidence type="ECO:0000259" key="1">
    <source>
        <dbReference type="Pfam" id="PF00534"/>
    </source>
</evidence>
<gene>
    <name evidence="2" type="ORF">FD34_GL000990</name>
</gene>
<keyword evidence="2" id="KW-0808">Transferase</keyword>
<dbReference type="InterPro" id="IPR001296">
    <property type="entry name" value="Glyco_trans_1"/>
</dbReference>
<accession>A0A922PT11</accession>
<proteinExistence type="predicted"/>
<name>A0A922PT11_9LACO</name>
<dbReference type="EMBL" id="AZGO01000068">
    <property type="protein sequence ID" value="KRM34946.1"/>
    <property type="molecule type" value="Genomic_DNA"/>
</dbReference>
<dbReference type="Proteomes" id="UP000051085">
    <property type="component" value="Unassembled WGS sequence"/>
</dbReference>
<dbReference type="GO" id="GO:0016757">
    <property type="term" value="F:glycosyltransferase activity"/>
    <property type="evidence" value="ECO:0007669"/>
    <property type="project" value="InterPro"/>
</dbReference>
<organism evidence="2 3">
    <name type="scientific">Limosilactobacillus pontis DSM 8475</name>
    <dbReference type="NCBI Taxonomy" id="1423794"/>
    <lineage>
        <taxon>Bacteria</taxon>
        <taxon>Bacillati</taxon>
        <taxon>Bacillota</taxon>
        <taxon>Bacilli</taxon>
        <taxon>Lactobacillales</taxon>
        <taxon>Lactobacillaceae</taxon>
        <taxon>Limosilactobacillus</taxon>
    </lineage>
</organism>
<dbReference type="Pfam" id="PF00534">
    <property type="entry name" value="Glycos_transf_1"/>
    <property type="match status" value="1"/>
</dbReference>
<dbReference type="AlphaFoldDB" id="A0A922PT11"/>
<dbReference type="PANTHER" id="PTHR45947:SF3">
    <property type="entry name" value="SULFOQUINOVOSYL TRANSFERASE SQD2"/>
    <property type="match status" value="1"/>
</dbReference>
<dbReference type="SUPFAM" id="SSF53756">
    <property type="entry name" value="UDP-Glycosyltransferase/glycogen phosphorylase"/>
    <property type="match status" value="1"/>
</dbReference>
<dbReference type="Gene3D" id="3.40.50.2000">
    <property type="entry name" value="Glycogen Phosphorylase B"/>
    <property type="match status" value="2"/>
</dbReference>
<dbReference type="PANTHER" id="PTHR45947">
    <property type="entry name" value="SULFOQUINOVOSYL TRANSFERASE SQD2"/>
    <property type="match status" value="1"/>
</dbReference>
<comment type="caution">
    <text evidence="2">The sequence shown here is derived from an EMBL/GenBank/DDBJ whole genome shotgun (WGS) entry which is preliminary data.</text>
</comment>
<dbReference type="InterPro" id="IPR050194">
    <property type="entry name" value="Glycosyltransferase_grp1"/>
</dbReference>
<sequence>MITDRIRRKLLMNNRIKIVYLIRSLKRCGPVNVLFHIVENLNRSIFDPIIVTFKPEGLDSIICDFQDIDIKVYSERSMIDGIKKIRMILNDDPQKLIIHSHGILPDMVNVLFKRKNVVNISTIHNNPFEDYPMTFGKCKGNLLARLHCFLFRKLIDISCSESVSMDLKERTNLTPLSIRNGVSFNHAITINGGLKGEKINIVYVGSVSKRKNVDFLIRSVLQIVNYKVTLKVVGDGPEFKALKEKYRKYPNIVFTGFKKNTVPFFQKADIVASASRSEGLPMATLEALSFGKPLLLSDIRSHKEIIHQGSFGELFKNNDTDNFVNSFGNVIKLVNKEKKIYREAKIIFSDEVMSKKYQELYVKAIKGNLK</sequence>
<evidence type="ECO:0000313" key="3">
    <source>
        <dbReference type="Proteomes" id="UP000051085"/>
    </source>
</evidence>